<dbReference type="EMBL" id="OZ034815">
    <property type="protein sequence ID" value="CAL1370787.1"/>
    <property type="molecule type" value="Genomic_DNA"/>
</dbReference>
<dbReference type="AlphaFoldDB" id="A0AAV2DBK0"/>
<dbReference type="Proteomes" id="UP001497516">
    <property type="component" value="Chromosome 2"/>
</dbReference>
<protein>
    <submittedName>
        <fullName evidence="1">Uncharacterized protein</fullName>
    </submittedName>
</protein>
<evidence type="ECO:0000313" key="2">
    <source>
        <dbReference type="Proteomes" id="UP001497516"/>
    </source>
</evidence>
<accession>A0AAV2DBK0</accession>
<evidence type="ECO:0000313" key="1">
    <source>
        <dbReference type="EMBL" id="CAL1370787.1"/>
    </source>
</evidence>
<name>A0AAV2DBK0_9ROSI</name>
<keyword evidence="2" id="KW-1185">Reference proteome</keyword>
<reference evidence="1 2" key="1">
    <citation type="submission" date="2024-04" db="EMBL/GenBank/DDBJ databases">
        <authorList>
            <person name="Fracassetti M."/>
        </authorList>
    </citation>
    <scope>NUCLEOTIDE SEQUENCE [LARGE SCALE GENOMIC DNA]</scope>
</reference>
<sequence>MELDHLHMEVIIASVEEPHRVQNCDPGLLSLPHQARRLVKPGIQFQASSTTRRFSEWSYIGVVGVFNKLR</sequence>
<organism evidence="1 2">
    <name type="scientific">Linum trigynum</name>
    <dbReference type="NCBI Taxonomy" id="586398"/>
    <lineage>
        <taxon>Eukaryota</taxon>
        <taxon>Viridiplantae</taxon>
        <taxon>Streptophyta</taxon>
        <taxon>Embryophyta</taxon>
        <taxon>Tracheophyta</taxon>
        <taxon>Spermatophyta</taxon>
        <taxon>Magnoliopsida</taxon>
        <taxon>eudicotyledons</taxon>
        <taxon>Gunneridae</taxon>
        <taxon>Pentapetalae</taxon>
        <taxon>rosids</taxon>
        <taxon>fabids</taxon>
        <taxon>Malpighiales</taxon>
        <taxon>Linaceae</taxon>
        <taxon>Linum</taxon>
    </lineage>
</organism>
<gene>
    <name evidence="1" type="ORF">LTRI10_LOCUS12887</name>
</gene>
<proteinExistence type="predicted"/>